<dbReference type="InterPro" id="IPR019823">
    <property type="entry name" value="Mechanosensitive_channel_CS"/>
</dbReference>
<evidence type="ECO:0000256" key="5">
    <source>
        <dbReference type="ARBA" id="ARBA00022692"/>
    </source>
</evidence>
<keyword evidence="7 10" id="KW-0406">Ion transport</keyword>
<feature type="transmembrane region" description="Helical" evidence="10">
    <location>
        <begin position="12"/>
        <end position="33"/>
    </location>
</feature>
<sequence length="145" mass="15590">MSLLSEFKEFAARGNVVDLAVGVIIGAAFGKIVTSLVEQVVMPPIGLILGRVDFSELKLVLAPENPATTEIEEVAIQYGAFINTVIQFLIVAFVVFLMVKAINKLRRQQAAEPQAAPPAPTPTEALLAEIRDELRAGAVRGPEPR</sequence>
<comment type="subcellular location">
    <subcellularLocation>
        <location evidence="10">Cell inner membrane</location>
        <topology evidence="10">Multi-pass membrane protein</topology>
    </subcellularLocation>
    <subcellularLocation>
        <location evidence="1">Cell membrane</location>
        <topology evidence="1">Multi-pass membrane protein</topology>
    </subcellularLocation>
</comment>
<evidence type="ECO:0000256" key="4">
    <source>
        <dbReference type="ARBA" id="ARBA00022475"/>
    </source>
</evidence>
<dbReference type="PANTHER" id="PTHR30266">
    <property type="entry name" value="MECHANOSENSITIVE CHANNEL MSCL"/>
    <property type="match status" value="1"/>
</dbReference>
<evidence type="ECO:0000256" key="3">
    <source>
        <dbReference type="ARBA" id="ARBA00022448"/>
    </source>
</evidence>
<dbReference type="Gene3D" id="1.10.1200.120">
    <property type="entry name" value="Large-conductance mechanosensitive channel, MscL, domain 1"/>
    <property type="match status" value="1"/>
</dbReference>
<dbReference type="EMBL" id="CP067977">
    <property type="protein sequence ID" value="QQQ17943.1"/>
    <property type="molecule type" value="Genomic_DNA"/>
</dbReference>
<accession>A0ABX7BM48</accession>
<dbReference type="Pfam" id="PF01741">
    <property type="entry name" value="MscL"/>
    <property type="match status" value="1"/>
</dbReference>
<dbReference type="Proteomes" id="UP000595448">
    <property type="component" value="Chromosome"/>
</dbReference>
<keyword evidence="5 10" id="KW-0812">Transmembrane</keyword>
<dbReference type="InterPro" id="IPR001185">
    <property type="entry name" value="MS_channel"/>
</dbReference>
<dbReference type="InterPro" id="IPR036019">
    <property type="entry name" value="MscL_channel"/>
</dbReference>
<keyword evidence="4 10" id="KW-1003">Cell membrane</keyword>
<keyword evidence="8 10" id="KW-0472">Membrane</keyword>
<comment type="similarity">
    <text evidence="2 10">Belongs to the MscL family.</text>
</comment>
<evidence type="ECO:0000256" key="6">
    <source>
        <dbReference type="ARBA" id="ARBA00022989"/>
    </source>
</evidence>
<keyword evidence="3 10" id="KW-0813">Transport</keyword>
<gene>
    <name evidence="10 11" type="primary">mscL</name>
    <name evidence="11" type="ORF">JIP62_11490</name>
</gene>
<dbReference type="NCBIfam" id="NF010557">
    <property type="entry name" value="PRK13952.1"/>
    <property type="match status" value="1"/>
</dbReference>
<feature type="transmembrane region" description="Helical" evidence="10">
    <location>
        <begin position="75"/>
        <end position="99"/>
    </location>
</feature>
<dbReference type="HAMAP" id="MF_00115">
    <property type="entry name" value="MscL"/>
    <property type="match status" value="1"/>
</dbReference>
<comment type="function">
    <text evidence="10">Channel that opens in response to stretch forces in the membrane lipid bilayer. May participate in the regulation of osmotic pressure changes within the cell.</text>
</comment>
<dbReference type="PANTHER" id="PTHR30266:SF2">
    <property type="entry name" value="LARGE-CONDUCTANCE MECHANOSENSITIVE CHANNEL"/>
    <property type="match status" value="1"/>
</dbReference>
<evidence type="ECO:0000256" key="9">
    <source>
        <dbReference type="ARBA" id="ARBA00023303"/>
    </source>
</evidence>
<evidence type="ECO:0000256" key="2">
    <source>
        <dbReference type="ARBA" id="ARBA00007254"/>
    </source>
</evidence>
<organism evidence="11 12">
    <name type="scientific">Brevundimonas vitisensis</name>
    <dbReference type="NCBI Taxonomy" id="2800818"/>
    <lineage>
        <taxon>Bacteria</taxon>
        <taxon>Pseudomonadati</taxon>
        <taxon>Pseudomonadota</taxon>
        <taxon>Alphaproteobacteria</taxon>
        <taxon>Caulobacterales</taxon>
        <taxon>Caulobacteraceae</taxon>
        <taxon>Brevundimonas</taxon>
    </lineage>
</organism>
<evidence type="ECO:0000256" key="7">
    <source>
        <dbReference type="ARBA" id="ARBA00023065"/>
    </source>
</evidence>
<dbReference type="NCBIfam" id="TIGR00220">
    <property type="entry name" value="mscL"/>
    <property type="match status" value="1"/>
</dbReference>
<dbReference type="SUPFAM" id="SSF81330">
    <property type="entry name" value="Gated mechanosensitive channel"/>
    <property type="match status" value="1"/>
</dbReference>
<evidence type="ECO:0000256" key="8">
    <source>
        <dbReference type="ARBA" id="ARBA00023136"/>
    </source>
</evidence>
<keyword evidence="9 10" id="KW-0407">Ion channel</keyword>
<proteinExistence type="inferred from homology"/>
<dbReference type="InterPro" id="IPR037673">
    <property type="entry name" value="MSC/AndL"/>
</dbReference>
<comment type="subunit">
    <text evidence="10">Homopentamer.</text>
</comment>
<dbReference type="PRINTS" id="PR01264">
    <property type="entry name" value="MECHCHANNEL"/>
</dbReference>
<keyword evidence="10" id="KW-0997">Cell inner membrane</keyword>
<dbReference type="PROSITE" id="PS01327">
    <property type="entry name" value="MSCL"/>
    <property type="match status" value="1"/>
</dbReference>
<evidence type="ECO:0000256" key="10">
    <source>
        <dbReference type="HAMAP-Rule" id="MF_00115"/>
    </source>
</evidence>
<dbReference type="RefSeq" id="WP_201102318.1">
    <property type="nucleotide sequence ID" value="NZ_CP067977.1"/>
</dbReference>
<reference evidence="11 12" key="1">
    <citation type="submission" date="2021-01" db="EMBL/GenBank/DDBJ databases">
        <title>Brevundimonas vitis sp. nov., an bacterium isolated from grape (Vitis vinifera).</title>
        <authorList>
            <person name="Jiang L."/>
            <person name="Lee J."/>
        </authorList>
    </citation>
    <scope>NUCLEOTIDE SEQUENCE [LARGE SCALE GENOMIC DNA]</scope>
    <source>
        <strain evidence="11 12">GRTSA-9</strain>
    </source>
</reference>
<keyword evidence="6 10" id="KW-1133">Transmembrane helix</keyword>
<evidence type="ECO:0000256" key="1">
    <source>
        <dbReference type="ARBA" id="ARBA00004651"/>
    </source>
</evidence>
<evidence type="ECO:0000313" key="12">
    <source>
        <dbReference type="Proteomes" id="UP000595448"/>
    </source>
</evidence>
<name>A0ABX7BM48_9CAUL</name>
<evidence type="ECO:0000313" key="11">
    <source>
        <dbReference type="EMBL" id="QQQ17943.1"/>
    </source>
</evidence>
<protein>
    <recommendedName>
        <fullName evidence="10">Large-conductance mechanosensitive channel</fullName>
    </recommendedName>
</protein>
<keyword evidence="12" id="KW-1185">Reference proteome</keyword>
<dbReference type="NCBIfam" id="NF001843">
    <property type="entry name" value="PRK00567.1-4"/>
    <property type="match status" value="1"/>
</dbReference>